<sequence>MEISFNGNIIKRMITFVAETIDGKSMTSHFEKLYSILANLGNNNNDKLYFFKYYLPKDK</sequence>
<protein>
    <submittedName>
        <fullName evidence="1">Uncharacterized protein</fullName>
    </submittedName>
</protein>
<comment type="caution">
    <text evidence="1">The sequence shown here is derived from an EMBL/GenBank/DDBJ whole genome shotgun (WGS) entry which is preliminary data.</text>
</comment>
<name>A0A0V1MQA3_9BILA</name>
<evidence type="ECO:0000313" key="2">
    <source>
        <dbReference type="Proteomes" id="UP000054843"/>
    </source>
</evidence>
<organism evidence="1 2">
    <name type="scientific">Trichinella papuae</name>
    <dbReference type="NCBI Taxonomy" id="268474"/>
    <lineage>
        <taxon>Eukaryota</taxon>
        <taxon>Metazoa</taxon>
        <taxon>Ecdysozoa</taxon>
        <taxon>Nematoda</taxon>
        <taxon>Enoplea</taxon>
        <taxon>Dorylaimia</taxon>
        <taxon>Trichinellida</taxon>
        <taxon>Trichinellidae</taxon>
        <taxon>Trichinella</taxon>
    </lineage>
</organism>
<dbReference type="EMBL" id="JYDO01000056">
    <property type="protein sequence ID" value="KRZ73990.1"/>
    <property type="molecule type" value="Genomic_DNA"/>
</dbReference>
<dbReference type="Proteomes" id="UP000054843">
    <property type="component" value="Unassembled WGS sequence"/>
</dbReference>
<keyword evidence="2" id="KW-1185">Reference proteome</keyword>
<evidence type="ECO:0000313" key="1">
    <source>
        <dbReference type="EMBL" id="KRZ73990.1"/>
    </source>
</evidence>
<gene>
    <name evidence="1" type="ORF">T10_7391</name>
</gene>
<proteinExistence type="predicted"/>
<reference evidence="1 2" key="1">
    <citation type="submission" date="2015-01" db="EMBL/GenBank/DDBJ databases">
        <title>Evolution of Trichinella species and genotypes.</title>
        <authorList>
            <person name="Korhonen P.K."/>
            <person name="Edoardo P."/>
            <person name="Giuseppe L.R."/>
            <person name="Gasser R.B."/>
        </authorList>
    </citation>
    <scope>NUCLEOTIDE SEQUENCE [LARGE SCALE GENOMIC DNA]</scope>
    <source>
        <strain evidence="1">ISS1980</strain>
    </source>
</reference>
<accession>A0A0V1MQA3</accession>
<dbReference type="AlphaFoldDB" id="A0A0V1MQA3"/>